<evidence type="ECO:0000259" key="3">
    <source>
        <dbReference type="PROSITE" id="PS51186"/>
    </source>
</evidence>
<proteinExistence type="predicted"/>
<keyword evidence="2 4" id="KW-0012">Acyltransferase</keyword>
<organism evidence="4 5">
    <name type="scientific">Kineococcus aurantiacus</name>
    <dbReference type="NCBI Taxonomy" id="37633"/>
    <lineage>
        <taxon>Bacteria</taxon>
        <taxon>Bacillati</taxon>
        <taxon>Actinomycetota</taxon>
        <taxon>Actinomycetes</taxon>
        <taxon>Kineosporiales</taxon>
        <taxon>Kineosporiaceae</taxon>
        <taxon>Kineococcus</taxon>
    </lineage>
</organism>
<feature type="domain" description="N-acetyltransferase" evidence="3">
    <location>
        <begin position="2"/>
        <end position="156"/>
    </location>
</feature>
<evidence type="ECO:0000256" key="2">
    <source>
        <dbReference type="ARBA" id="ARBA00023315"/>
    </source>
</evidence>
<evidence type="ECO:0000256" key="1">
    <source>
        <dbReference type="ARBA" id="ARBA00022679"/>
    </source>
</evidence>
<evidence type="ECO:0000313" key="4">
    <source>
        <dbReference type="EMBL" id="NYD21848.1"/>
    </source>
</evidence>
<dbReference type="RefSeq" id="WP_179750432.1">
    <property type="nucleotide sequence ID" value="NZ_BAAAGN010000005.1"/>
</dbReference>
<keyword evidence="5" id="KW-1185">Reference proteome</keyword>
<keyword evidence="1 4" id="KW-0808">Transferase</keyword>
<protein>
    <submittedName>
        <fullName evidence="4">Phosphinothricin acetyltransferase</fullName>
        <ecNumber evidence="4">2.3.1.183</ecNumber>
    </submittedName>
</protein>
<reference evidence="4 5" key="1">
    <citation type="submission" date="2020-07" db="EMBL/GenBank/DDBJ databases">
        <title>Sequencing the genomes of 1000 actinobacteria strains.</title>
        <authorList>
            <person name="Klenk H.-P."/>
        </authorList>
    </citation>
    <scope>NUCLEOTIDE SEQUENCE [LARGE SCALE GENOMIC DNA]</scope>
    <source>
        <strain evidence="4 5">DSM 7487</strain>
    </source>
</reference>
<sequence>MRTIRPATAGDAAACAALYAPYVEETAVTFETEAPDAGEFARRIAAAHDWLVLADDGVVRGYAYAAPYAARAAYAWSVEVSVYLQQGLRRSGAGRALYGELFDRLERKGFRMLVAGITLPNEASLGLHRALGFTDVGTFTDIGFKLGRWWDVHRLQRPLGPRGAPGPVR</sequence>
<gene>
    <name evidence="4" type="ORF">BJ968_001388</name>
</gene>
<dbReference type="GO" id="GO:0102971">
    <property type="term" value="F:phosphinothricin N-acetyltransferase activity"/>
    <property type="evidence" value="ECO:0007669"/>
    <property type="project" value="UniProtKB-EC"/>
</dbReference>
<dbReference type="PROSITE" id="PS51186">
    <property type="entry name" value="GNAT"/>
    <property type="match status" value="1"/>
</dbReference>
<dbReference type="SUPFAM" id="SSF55729">
    <property type="entry name" value="Acyl-CoA N-acyltransferases (Nat)"/>
    <property type="match status" value="1"/>
</dbReference>
<dbReference type="Gene3D" id="3.40.630.30">
    <property type="match status" value="1"/>
</dbReference>
<dbReference type="InterPro" id="IPR016181">
    <property type="entry name" value="Acyl_CoA_acyltransferase"/>
</dbReference>
<dbReference type="EC" id="2.3.1.183" evidence="4"/>
<accession>A0A7Y9AUV4</accession>
<dbReference type="Pfam" id="PF13420">
    <property type="entry name" value="Acetyltransf_4"/>
    <property type="match status" value="1"/>
</dbReference>
<comment type="caution">
    <text evidence="4">The sequence shown here is derived from an EMBL/GenBank/DDBJ whole genome shotgun (WGS) entry which is preliminary data.</text>
</comment>
<evidence type="ECO:0000313" key="5">
    <source>
        <dbReference type="Proteomes" id="UP000521922"/>
    </source>
</evidence>
<name>A0A7Y9AUV4_9ACTN</name>
<dbReference type="EMBL" id="JACCBB010000001">
    <property type="protein sequence ID" value="NYD21848.1"/>
    <property type="molecule type" value="Genomic_DNA"/>
</dbReference>
<dbReference type="AlphaFoldDB" id="A0A7Y9AUV4"/>
<dbReference type="PANTHER" id="PTHR43072:SF23">
    <property type="entry name" value="UPF0039 PROTEIN C11D3.02C"/>
    <property type="match status" value="1"/>
</dbReference>
<dbReference type="PANTHER" id="PTHR43072">
    <property type="entry name" value="N-ACETYLTRANSFERASE"/>
    <property type="match status" value="1"/>
</dbReference>
<dbReference type="InterPro" id="IPR000182">
    <property type="entry name" value="GNAT_dom"/>
</dbReference>
<dbReference type="Proteomes" id="UP000521922">
    <property type="component" value="Unassembled WGS sequence"/>
</dbReference>